<feature type="chain" id="PRO_5029878780" evidence="1">
    <location>
        <begin position="32"/>
        <end position="84"/>
    </location>
</feature>
<gene>
    <name evidence="2" type="ORF">G3O08_15750</name>
</gene>
<name>A0A7K3WWG7_9FLAO</name>
<dbReference type="RefSeq" id="WP_163286344.1">
    <property type="nucleotide sequence ID" value="NZ_JAAGVY010000036.1"/>
</dbReference>
<dbReference type="EMBL" id="JAAGVY010000036">
    <property type="protein sequence ID" value="NEN24955.1"/>
    <property type="molecule type" value="Genomic_DNA"/>
</dbReference>
<dbReference type="AlphaFoldDB" id="A0A7K3WWG7"/>
<accession>A0A7K3WWG7</accession>
<feature type="signal peptide" evidence="1">
    <location>
        <begin position="1"/>
        <end position="31"/>
    </location>
</feature>
<sequence length="84" mass="9672">MDYILVLFRKWKGQRIFGFLLLSMCALFSKAQLPTYTIDNNVNTNSVFKNFLAVTDFHFLNDGRILVGGGFDNEFARDLGMIDR</sequence>
<evidence type="ECO:0000313" key="2">
    <source>
        <dbReference type="EMBL" id="NEN24955.1"/>
    </source>
</evidence>
<protein>
    <submittedName>
        <fullName evidence="2">Uncharacterized protein</fullName>
    </submittedName>
</protein>
<dbReference type="Proteomes" id="UP000486602">
    <property type="component" value="Unassembled WGS sequence"/>
</dbReference>
<reference evidence="2 3" key="1">
    <citation type="submission" date="2020-02" db="EMBL/GenBank/DDBJ databases">
        <title>Out from the shadows clarifying the taxonomy of the family Cryomorphaceae and related taxa by utilizing the GTDB taxonomic framework.</title>
        <authorList>
            <person name="Bowman J.P."/>
        </authorList>
    </citation>
    <scope>NUCLEOTIDE SEQUENCE [LARGE SCALE GENOMIC DNA]</scope>
    <source>
        <strain evidence="2 3">QSSC 1-22</strain>
    </source>
</reference>
<evidence type="ECO:0000256" key="1">
    <source>
        <dbReference type="SAM" id="SignalP"/>
    </source>
</evidence>
<organism evidence="2 3">
    <name type="scientific">Cryomorpha ignava</name>
    <dbReference type="NCBI Taxonomy" id="101383"/>
    <lineage>
        <taxon>Bacteria</taxon>
        <taxon>Pseudomonadati</taxon>
        <taxon>Bacteroidota</taxon>
        <taxon>Flavobacteriia</taxon>
        <taxon>Flavobacteriales</taxon>
        <taxon>Cryomorphaceae</taxon>
        <taxon>Cryomorpha</taxon>
    </lineage>
</organism>
<proteinExistence type="predicted"/>
<comment type="caution">
    <text evidence="2">The sequence shown here is derived from an EMBL/GenBank/DDBJ whole genome shotgun (WGS) entry which is preliminary data.</text>
</comment>
<keyword evidence="1" id="KW-0732">Signal</keyword>
<keyword evidence="3" id="KW-1185">Reference proteome</keyword>
<evidence type="ECO:0000313" key="3">
    <source>
        <dbReference type="Proteomes" id="UP000486602"/>
    </source>
</evidence>